<keyword evidence="6" id="KW-0547">Nucleotide-binding</keyword>
<dbReference type="PROSITE" id="PS50893">
    <property type="entry name" value="ABC_TRANSPORTER_2"/>
    <property type="match status" value="1"/>
</dbReference>
<comment type="catalytic activity">
    <reaction evidence="15">
        <text>Ni(2+)(out) + ATP + H2O = Ni(2+)(in) + ADP + phosphate + H(+)</text>
        <dbReference type="Rhea" id="RHEA:15557"/>
        <dbReference type="ChEBI" id="CHEBI:15377"/>
        <dbReference type="ChEBI" id="CHEBI:15378"/>
        <dbReference type="ChEBI" id="CHEBI:30616"/>
        <dbReference type="ChEBI" id="CHEBI:43474"/>
        <dbReference type="ChEBI" id="CHEBI:49786"/>
        <dbReference type="ChEBI" id="CHEBI:456216"/>
        <dbReference type="EC" id="7.2.2.11"/>
    </reaction>
    <physiologicalReaction direction="left-to-right" evidence="15">
        <dbReference type="Rhea" id="RHEA:15558"/>
    </physiologicalReaction>
</comment>
<evidence type="ECO:0000256" key="7">
    <source>
        <dbReference type="ARBA" id="ARBA00022840"/>
    </source>
</evidence>
<keyword evidence="4" id="KW-1003">Cell membrane</keyword>
<evidence type="ECO:0000256" key="2">
    <source>
        <dbReference type="ARBA" id="ARBA00005417"/>
    </source>
</evidence>
<proteinExistence type="inferred from homology"/>
<evidence type="ECO:0000256" key="6">
    <source>
        <dbReference type="ARBA" id="ARBA00022741"/>
    </source>
</evidence>
<keyword evidence="8" id="KW-1278">Translocase</keyword>
<dbReference type="RefSeq" id="WP_114548763.1">
    <property type="nucleotide sequence ID" value="NZ_CAKXPL010000057.1"/>
</dbReference>
<evidence type="ECO:0000256" key="15">
    <source>
        <dbReference type="ARBA" id="ARBA00048610"/>
    </source>
</evidence>
<keyword evidence="10" id="KW-0921">Nickel transport</keyword>
<dbReference type="GO" id="GO:0005886">
    <property type="term" value="C:plasma membrane"/>
    <property type="evidence" value="ECO:0007669"/>
    <property type="project" value="UniProtKB-SubCell"/>
</dbReference>
<reference evidence="17 18" key="1">
    <citation type="journal article" date="2018" name="Elife">
        <title>Discovery and characterization of a prevalent human gut bacterial enzyme sufficient for the inactivation of a family of plant toxins.</title>
        <authorList>
            <person name="Koppel N."/>
            <person name="Bisanz J.E."/>
            <person name="Pandelia M.E."/>
            <person name="Turnbaugh P.J."/>
            <person name="Balskus E.P."/>
        </authorList>
    </citation>
    <scope>NUCLEOTIDE SEQUENCE [LARGE SCALE GENOMIC DNA]</scope>
    <source>
        <strain evidence="17 18">OB21 GAM 11</strain>
    </source>
</reference>
<dbReference type="AlphaFoldDB" id="A0A369P0H9"/>
<dbReference type="EMBL" id="PPUT01000008">
    <property type="protein sequence ID" value="RDC45611.1"/>
    <property type="molecule type" value="Genomic_DNA"/>
</dbReference>
<evidence type="ECO:0000313" key="18">
    <source>
        <dbReference type="Proteomes" id="UP000253805"/>
    </source>
</evidence>
<dbReference type="InterPro" id="IPR050388">
    <property type="entry name" value="ABC_Ni/Peptide_Import"/>
</dbReference>
<name>A0A369P0H9_9ACTN</name>
<dbReference type="InterPro" id="IPR003593">
    <property type="entry name" value="AAA+_ATPase"/>
</dbReference>
<evidence type="ECO:0000313" key="17">
    <source>
        <dbReference type="EMBL" id="RDC45611.1"/>
    </source>
</evidence>
<evidence type="ECO:0000256" key="8">
    <source>
        <dbReference type="ARBA" id="ARBA00022967"/>
    </source>
</evidence>
<sequence>MEEKPAVAHEAVDHGAQPVHHHHSHAATSRHGHGHHLLTVEDLSVSFLMYDEEAAATRAQGDSRADRGRLGRYLDAPQREVEVIRSLSLSVHEGEIVAVVGASGSGKTLLADAVLGLFESNALVRGRIWFDGRPMDAAALAAERGRGIALVPQSVASLDPLMRVGRQVEGMPRGRGAARRADAARRRARRAELFARYGLAEEVARLYPHELSGGMARRVLLCCALMDAPKLIIADEPTPGLDLSLAQAALADFRAFADAGGGVMLITHDIELALTVADRVAVFRDGTVVEETSVAAFASPDTLGHPFTRQLWHALPEHGFVVPTEGGPLC</sequence>
<dbReference type="Pfam" id="PF00005">
    <property type="entry name" value="ABC_tran"/>
    <property type="match status" value="1"/>
</dbReference>
<dbReference type="InterPro" id="IPR017871">
    <property type="entry name" value="ABC_transporter-like_CS"/>
</dbReference>
<dbReference type="InterPro" id="IPR003439">
    <property type="entry name" value="ABC_transporter-like_ATP-bd"/>
</dbReference>
<dbReference type="PANTHER" id="PTHR43297">
    <property type="entry name" value="OLIGOPEPTIDE TRANSPORT ATP-BINDING PROTEIN APPD"/>
    <property type="match status" value="1"/>
</dbReference>
<evidence type="ECO:0000256" key="14">
    <source>
        <dbReference type="ARBA" id="ARBA00044143"/>
    </source>
</evidence>
<dbReference type="SUPFAM" id="SSF52540">
    <property type="entry name" value="P-loop containing nucleoside triphosphate hydrolases"/>
    <property type="match status" value="1"/>
</dbReference>
<evidence type="ECO:0000256" key="4">
    <source>
        <dbReference type="ARBA" id="ARBA00022475"/>
    </source>
</evidence>
<dbReference type="Gene3D" id="3.40.50.300">
    <property type="entry name" value="P-loop containing nucleotide triphosphate hydrolases"/>
    <property type="match status" value="1"/>
</dbReference>
<dbReference type="PROSITE" id="PS00211">
    <property type="entry name" value="ABC_TRANSPORTER_1"/>
    <property type="match status" value="1"/>
</dbReference>
<keyword evidence="5" id="KW-0533">Nickel</keyword>
<keyword evidence="3" id="KW-0813">Transport</keyword>
<evidence type="ECO:0000259" key="16">
    <source>
        <dbReference type="PROSITE" id="PS50893"/>
    </source>
</evidence>
<dbReference type="GO" id="GO:0005524">
    <property type="term" value="F:ATP binding"/>
    <property type="evidence" value="ECO:0007669"/>
    <property type="project" value="UniProtKB-KW"/>
</dbReference>
<keyword evidence="9" id="KW-0406">Ion transport</keyword>
<organism evidence="17 18">
    <name type="scientific">Adlercreutzia equolifaciens subsp. celatus</name>
    <dbReference type="NCBI Taxonomy" id="394340"/>
    <lineage>
        <taxon>Bacteria</taxon>
        <taxon>Bacillati</taxon>
        <taxon>Actinomycetota</taxon>
        <taxon>Coriobacteriia</taxon>
        <taxon>Eggerthellales</taxon>
        <taxon>Eggerthellaceae</taxon>
        <taxon>Adlercreutzia</taxon>
    </lineage>
</organism>
<protein>
    <recommendedName>
        <fullName evidence="14">Nickel import system ATP-binding protein NikD</fullName>
        <ecNumber evidence="13">7.2.2.11</ecNumber>
    </recommendedName>
</protein>
<dbReference type="EC" id="7.2.2.11" evidence="13"/>
<evidence type="ECO:0000256" key="13">
    <source>
        <dbReference type="ARBA" id="ARBA00039098"/>
    </source>
</evidence>
<dbReference type="GO" id="GO:0016887">
    <property type="term" value="F:ATP hydrolysis activity"/>
    <property type="evidence" value="ECO:0007669"/>
    <property type="project" value="InterPro"/>
</dbReference>
<evidence type="ECO:0000256" key="11">
    <source>
        <dbReference type="ARBA" id="ARBA00023136"/>
    </source>
</evidence>
<dbReference type="PANTHER" id="PTHR43297:SF13">
    <property type="entry name" value="NICKEL ABC TRANSPORTER, ATP-BINDING PROTEIN"/>
    <property type="match status" value="1"/>
</dbReference>
<gene>
    <name evidence="17" type="ORF">C1850_04570</name>
</gene>
<dbReference type="GO" id="GO:0015413">
    <property type="term" value="F:ABC-type nickel transporter activity"/>
    <property type="evidence" value="ECO:0007669"/>
    <property type="project" value="UniProtKB-EC"/>
</dbReference>
<dbReference type="InterPro" id="IPR027417">
    <property type="entry name" value="P-loop_NTPase"/>
</dbReference>
<comment type="similarity">
    <text evidence="2">Belongs to the ABC transporter superfamily.</text>
</comment>
<evidence type="ECO:0000256" key="12">
    <source>
        <dbReference type="ARBA" id="ARBA00038669"/>
    </source>
</evidence>
<evidence type="ECO:0000256" key="9">
    <source>
        <dbReference type="ARBA" id="ARBA00023065"/>
    </source>
</evidence>
<evidence type="ECO:0000256" key="3">
    <source>
        <dbReference type="ARBA" id="ARBA00022448"/>
    </source>
</evidence>
<keyword evidence="7 17" id="KW-0067">ATP-binding</keyword>
<keyword evidence="11" id="KW-0472">Membrane</keyword>
<comment type="caution">
    <text evidence="17">The sequence shown here is derived from an EMBL/GenBank/DDBJ whole genome shotgun (WGS) entry which is preliminary data.</text>
</comment>
<comment type="subcellular location">
    <subcellularLocation>
        <location evidence="1">Cell membrane</location>
        <topology evidence="1">Peripheral membrane protein</topology>
    </subcellularLocation>
</comment>
<evidence type="ECO:0000256" key="5">
    <source>
        <dbReference type="ARBA" id="ARBA00022596"/>
    </source>
</evidence>
<evidence type="ECO:0000256" key="10">
    <source>
        <dbReference type="ARBA" id="ARBA00023112"/>
    </source>
</evidence>
<comment type="subunit">
    <text evidence="12">The complex is composed of two ATP-binding proteins (NikD and NikE), two transmembrane proteins (NikB and NikC) and a solute-binding protein (NikA).</text>
</comment>
<accession>A0A369P0H9</accession>
<feature type="domain" description="ABC transporter" evidence="16">
    <location>
        <begin position="68"/>
        <end position="310"/>
    </location>
</feature>
<evidence type="ECO:0000256" key="1">
    <source>
        <dbReference type="ARBA" id="ARBA00004202"/>
    </source>
</evidence>
<dbReference type="Proteomes" id="UP000253805">
    <property type="component" value="Unassembled WGS sequence"/>
</dbReference>
<dbReference type="SMART" id="SM00382">
    <property type="entry name" value="AAA"/>
    <property type="match status" value="1"/>
</dbReference>